<feature type="region of interest" description="Disordered" evidence="1">
    <location>
        <begin position="863"/>
        <end position="937"/>
    </location>
</feature>
<feature type="domain" description="RRN6 K-rich C-terminal" evidence="3">
    <location>
        <begin position="840"/>
        <end position="973"/>
    </location>
</feature>
<feature type="domain" description="RRN6 beta-propeller" evidence="2">
    <location>
        <begin position="78"/>
        <end position="449"/>
    </location>
</feature>
<protein>
    <recommendedName>
        <fullName evidence="7">RNA polymerase I-specific transcription initiation factor RRN6-like protein</fullName>
    </recommendedName>
</protein>
<evidence type="ECO:0000259" key="4">
    <source>
        <dbReference type="Pfam" id="PF20640"/>
    </source>
</evidence>
<dbReference type="Pfam" id="PF20639">
    <property type="entry name" value="Rrn6_K-rich"/>
    <property type="match status" value="1"/>
</dbReference>
<dbReference type="EMBL" id="CP120627">
    <property type="protein sequence ID" value="WEW55643.1"/>
    <property type="molecule type" value="Genomic_DNA"/>
</dbReference>
<dbReference type="Pfam" id="PF10214">
    <property type="entry name" value="Rrn6_beta-prop"/>
    <property type="match status" value="1"/>
</dbReference>
<dbReference type="GO" id="GO:0001163">
    <property type="term" value="F:RNA polymerase I transcription regulatory region sequence-specific DNA binding"/>
    <property type="evidence" value="ECO:0007669"/>
    <property type="project" value="TreeGrafter"/>
</dbReference>
<dbReference type="InterPro" id="IPR048537">
    <property type="entry name" value="RRN6_HB"/>
</dbReference>
<evidence type="ECO:0000313" key="6">
    <source>
        <dbReference type="Proteomes" id="UP001219355"/>
    </source>
</evidence>
<evidence type="ECO:0000259" key="2">
    <source>
        <dbReference type="Pfam" id="PF10214"/>
    </source>
</evidence>
<dbReference type="InterPro" id="IPR048536">
    <property type="entry name" value="Rrn6_K-rich"/>
</dbReference>
<dbReference type="PANTHER" id="PTHR28221:SF2">
    <property type="entry name" value="RNA POLYMERASE I-SPECIFIC TRANSCRIPTION INITIATION FACTOR RRN6"/>
    <property type="match status" value="1"/>
</dbReference>
<keyword evidence="6" id="KW-1185">Reference proteome</keyword>
<sequence>MCPATPGPIFNLMRETLATGPEYKAPQSSRASRHAPGRHTRKEHVLLKAYPELAPGLELVNSHNRFSQAITATVTDFDPLLSSRLALGRAIDVDDDYASGQSSPIVVMASGDPAAFIVLIPIENQSGHLPAELKQPSTIPVLGYRNSARWKCPTGPVQQICFAESVDEENTYFAARFSQNTTIFRPLYHRMPLPPVFARRGFTLEPRSKTHLNANPLLDIPISLTGGHPHADVTFNPWYQRQLAIVDRCGNWSVWNIHGKQQRRADWAADRGSCGSLVSAVEPSISAEMNMDHFDGWAAVSWVGSVHQLLVCDRRNLAICQLGSQPPEHYCVHLGFERSSEWILDVSRSKINTSHVFVLTTTRVLWLNILSDDSLSSQVGDGQNVSILLSWRHFRDIEDTSLRLTQILAQNELSIVVFSRFNSLAQIFRFSISREASSIPVSISDPFILPMYWASNNVEQFGNGKRDLRFSSILFEEFGEISRFNQENNKRSTLIKFIGQDTDLEVVEGLYSVTLEHEFEQERHSQAGSMIPRRRYDGKIASSTWVDDSDFVVDDADDPVTQLGTWTQQKGNAKEHFCQLFEPPQRTQEWVHQHSQLIFDTSLPISPQGANRIQVQGFDDWISLTVNQLQNQVLGDALSDSPKTLLELLGVPPSLDAIDSNTQSFERFLQSMVDPVPESLKHYRLSGLPLPFSSTSRLPVSMPAQQSDLSISALYDSLVYDWLSPLSDQVPNRLRMLKERMIRSVVTEMMLSRICLVHTETEEREVINLDEEGPSCMGLAPSQARRDKLKSSQDAISSSQEIKSVPAVDPCPESTESLYLSLRRYTSVKPQRAPLKRVTATISHWKVGTDPSGYNWQTTVRTIQDEQSQSEEHSAIRRRRRREGRQRLQLEKAEKQASLPLPTPSLVDGGRMWGSQPDRVRGTASSAEPGLWSSQVKEEDIPLTQVERGVFGSREASRKKMVKERKKRRAAGF</sequence>
<name>A0AAF0DC93_9EURO</name>
<evidence type="ECO:0000313" key="5">
    <source>
        <dbReference type="EMBL" id="WEW55643.1"/>
    </source>
</evidence>
<accession>A0AAF0DC93</accession>
<dbReference type="InterPro" id="IPR048535">
    <property type="entry name" value="RRN6_beta-prop"/>
</dbReference>
<dbReference type="Pfam" id="PF20640">
    <property type="entry name" value="Rrn6_HB"/>
    <property type="match status" value="1"/>
</dbReference>
<feature type="compositionally biased region" description="Basic and acidic residues" evidence="1">
    <location>
        <begin position="885"/>
        <end position="895"/>
    </location>
</feature>
<gene>
    <name evidence="5" type="ORF">PRK78_001075</name>
</gene>
<reference evidence="5" key="1">
    <citation type="submission" date="2023-03" db="EMBL/GenBank/DDBJ databases">
        <title>Emydomyces testavorans Genome Sequence.</title>
        <authorList>
            <person name="Hoyer L."/>
        </authorList>
    </citation>
    <scope>NUCLEOTIDE SEQUENCE</scope>
    <source>
        <strain evidence="5">16-2883</strain>
    </source>
</reference>
<dbReference type="GO" id="GO:0042790">
    <property type="term" value="P:nucleolar large rRNA transcription by RNA polymerase I"/>
    <property type="evidence" value="ECO:0007669"/>
    <property type="project" value="TreeGrafter"/>
</dbReference>
<dbReference type="InterPro" id="IPR019350">
    <property type="entry name" value="RNA_pol_I-sp_TIF_RRN6-like"/>
</dbReference>
<dbReference type="Proteomes" id="UP001219355">
    <property type="component" value="Chromosome 1"/>
</dbReference>
<dbReference type="GO" id="GO:0070860">
    <property type="term" value="C:RNA polymerase I core factor complex"/>
    <property type="evidence" value="ECO:0007669"/>
    <property type="project" value="TreeGrafter"/>
</dbReference>
<feature type="domain" description="RRN6 helical bundle" evidence="4">
    <location>
        <begin position="548"/>
        <end position="754"/>
    </location>
</feature>
<dbReference type="AlphaFoldDB" id="A0AAF0DC93"/>
<organism evidence="5 6">
    <name type="scientific">Emydomyces testavorans</name>
    <dbReference type="NCBI Taxonomy" id="2070801"/>
    <lineage>
        <taxon>Eukaryota</taxon>
        <taxon>Fungi</taxon>
        <taxon>Dikarya</taxon>
        <taxon>Ascomycota</taxon>
        <taxon>Pezizomycotina</taxon>
        <taxon>Eurotiomycetes</taxon>
        <taxon>Eurotiomycetidae</taxon>
        <taxon>Onygenales</taxon>
        <taxon>Nannizziopsiaceae</taxon>
        <taxon>Emydomyces</taxon>
    </lineage>
</organism>
<feature type="region of interest" description="Disordered" evidence="1">
    <location>
        <begin position="790"/>
        <end position="809"/>
    </location>
</feature>
<dbReference type="GO" id="GO:0001179">
    <property type="term" value="F:RNA polymerase I general transcription initiation factor binding"/>
    <property type="evidence" value="ECO:0007669"/>
    <property type="project" value="TreeGrafter"/>
</dbReference>
<evidence type="ECO:0008006" key="7">
    <source>
        <dbReference type="Google" id="ProtNLM"/>
    </source>
</evidence>
<evidence type="ECO:0000259" key="3">
    <source>
        <dbReference type="Pfam" id="PF20639"/>
    </source>
</evidence>
<proteinExistence type="predicted"/>
<feature type="compositionally biased region" description="Polar residues" evidence="1">
    <location>
        <begin position="792"/>
        <end position="802"/>
    </location>
</feature>
<dbReference type="PANTHER" id="PTHR28221">
    <property type="entry name" value="RNA POLYMERASE I-SPECIFIC TRANSCRIPTION INITIATION FACTOR RRN6"/>
    <property type="match status" value="1"/>
</dbReference>
<evidence type="ECO:0000256" key="1">
    <source>
        <dbReference type="SAM" id="MobiDB-lite"/>
    </source>
</evidence>